<keyword evidence="2" id="KW-0269">Exonuclease</keyword>
<dbReference type="AlphaFoldDB" id="A0AAV4LRP4"/>
<name>A0AAV4LRP4_BABCB</name>
<gene>
    <name evidence="2" type="ORF">BcabD6B2_20680</name>
</gene>
<evidence type="ECO:0000313" key="2">
    <source>
        <dbReference type="EMBL" id="GIX62633.1"/>
    </source>
</evidence>
<keyword evidence="2" id="KW-0378">Hydrolase</keyword>
<dbReference type="EMBL" id="BPLF01000002">
    <property type="protein sequence ID" value="GIX62633.1"/>
    <property type="molecule type" value="Genomic_DNA"/>
</dbReference>
<keyword evidence="3" id="KW-1185">Reference proteome</keyword>
<keyword evidence="2" id="KW-0540">Nuclease</keyword>
<comment type="caution">
    <text evidence="2">The sequence shown here is derived from an EMBL/GenBank/DDBJ whole genome shotgun (WGS) entry which is preliminary data.</text>
</comment>
<dbReference type="GeneID" id="94194114"/>
<proteinExistence type="predicted"/>
<reference evidence="2 3" key="1">
    <citation type="submission" date="2021-06" db="EMBL/GenBank/DDBJ databases">
        <title>Genome sequence of Babesia caballi.</title>
        <authorList>
            <person name="Yamagishi J."/>
            <person name="Kidaka T."/>
            <person name="Ochi A."/>
        </authorList>
    </citation>
    <scope>NUCLEOTIDE SEQUENCE [LARGE SCALE GENOMIC DNA]</scope>
    <source>
        <strain evidence="2">USDA-D6B2</strain>
    </source>
</reference>
<accession>A0AAV4LRP4</accession>
<dbReference type="GO" id="GO:0004527">
    <property type="term" value="F:exonuclease activity"/>
    <property type="evidence" value="ECO:0007669"/>
    <property type="project" value="UniProtKB-KW"/>
</dbReference>
<feature type="region of interest" description="Disordered" evidence="1">
    <location>
        <begin position="437"/>
        <end position="459"/>
    </location>
</feature>
<sequence>MGVPTRRWPIYATKRMVEVIPHLCASGERHTLVANVVFHSVGSTNRPTEGVSRHFTQGFLQTLNYVYSDRSFLEPPLSAASALHARELVFAPLNRRLVREVSPAIRPQPLEALVAGVEEALRRFAMYNTRAKEGICVNGLFRAVGAHEFAKALRVLRLQHKLRDEVEAATLNDYFGETLSESSDMACLEAVDMVLLTLQQRGRTDLFTPFVPGSWRPADVLQHVFEAECKVALDYFFTSAPPDAVSQAHEMLRATDACTGTAPPRQAHDCSRLVERDSATPTTEGVGVALGTGDMSGGISSRTEANLAVDPTETHGSACSTGASPVVETLADLIHVLKVLKRYRRQHDTGLVAVHIERDAVALATMESTFVVDLYVTDPLYQSTLFNLFAWLWSNSRLAKVGHNLLPKVAVLATKFDCPFTAFANMVDLRNNRIKRKAGSGTEGEVTRIEAPGTATPTELTTRRRLEDTQGPFAGVQPAGAAL</sequence>
<dbReference type="RefSeq" id="XP_067714702.1">
    <property type="nucleotide sequence ID" value="XM_067858601.1"/>
</dbReference>
<protein>
    <submittedName>
        <fullName evidence="2">Exonuclease, putative</fullName>
    </submittedName>
</protein>
<feature type="compositionally biased region" description="Low complexity" evidence="1">
    <location>
        <begin position="450"/>
        <end position="459"/>
    </location>
</feature>
<evidence type="ECO:0000256" key="1">
    <source>
        <dbReference type="SAM" id="MobiDB-lite"/>
    </source>
</evidence>
<dbReference type="Proteomes" id="UP001497744">
    <property type="component" value="Unassembled WGS sequence"/>
</dbReference>
<evidence type="ECO:0000313" key="3">
    <source>
        <dbReference type="Proteomes" id="UP001497744"/>
    </source>
</evidence>
<organism evidence="2 3">
    <name type="scientific">Babesia caballi</name>
    <dbReference type="NCBI Taxonomy" id="5871"/>
    <lineage>
        <taxon>Eukaryota</taxon>
        <taxon>Sar</taxon>
        <taxon>Alveolata</taxon>
        <taxon>Apicomplexa</taxon>
        <taxon>Aconoidasida</taxon>
        <taxon>Piroplasmida</taxon>
        <taxon>Babesiidae</taxon>
        <taxon>Babesia</taxon>
    </lineage>
</organism>